<proteinExistence type="predicted"/>
<feature type="domain" description="GtrA/DPMS transmembrane" evidence="6">
    <location>
        <begin position="10"/>
        <end position="131"/>
    </location>
</feature>
<sequence length="149" mass="16119">MSNLTLALHYGAFAILATTANLGTQSAILAFDDQALVYYLALAAGTGVGLVVKYLLDKRWIFADHSRGVAAHAQKFSLYTLMGVVTTLIFWGTETLFWFTWHTHDARVAGALLGLGIGYFVKYQLDRRFVFNTKAAGAAPYAVAAAPPA</sequence>
<dbReference type="InterPro" id="IPR007267">
    <property type="entry name" value="GtrA_DPMS_TM"/>
</dbReference>
<comment type="subcellular location">
    <subcellularLocation>
        <location evidence="1">Membrane</location>
        <topology evidence="1">Multi-pass membrane protein</topology>
    </subcellularLocation>
</comment>
<evidence type="ECO:0000256" key="3">
    <source>
        <dbReference type="ARBA" id="ARBA00022989"/>
    </source>
</evidence>
<reference evidence="7 8" key="1">
    <citation type="submission" date="2017-03" db="EMBL/GenBank/DDBJ databases">
        <title>Complete genome sequence of Blastomonas fulva degrading microcsystin LR.</title>
        <authorList>
            <person name="Lee H.-g."/>
            <person name="Jin L."/>
            <person name="oh H.-M."/>
        </authorList>
    </citation>
    <scope>NUCLEOTIDE SEQUENCE [LARGE SCALE GENOMIC DNA]</scope>
    <source>
        <strain evidence="7 8">T2</strain>
    </source>
</reference>
<keyword evidence="4 5" id="KW-0472">Membrane</keyword>
<feature type="transmembrane region" description="Helical" evidence="5">
    <location>
        <begin position="76"/>
        <end position="100"/>
    </location>
</feature>
<evidence type="ECO:0000259" key="6">
    <source>
        <dbReference type="Pfam" id="PF04138"/>
    </source>
</evidence>
<feature type="transmembrane region" description="Helical" evidence="5">
    <location>
        <begin position="36"/>
        <end position="56"/>
    </location>
</feature>
<evidence type="ECO:0000256" key="1">
    <source>
        <dbReference type="ARBA" id="ARBA00004141"/>
    </source>
</evidence>
<evidence type="ECO:0000313" key="8">
    <source>
        <dbReference type="Proteomes" id="UP000258016"/>
    </source>
</evidence>
<evidence type="ECO:0000256" key="4">
    <source>
        <dbReference type="ARBA" id="ARBA00023136"/>
    </source>
</evidence>
<dbReference type="Proteomes" id="UP000258016">
    <property type="component" value="Chromosome"/>
</dbReference>
<evidence type="ECO:0000313" key="7">
    <source>
        <dbReference type="EMBL" id="ASR50586.1"/>
    </source>
</evidence>
<keyword evidence="8" id="KW-1185">Reference proteome</keyword>
<dbReference type="NCBIfam" id="NF037976">
    <property type="entry name" value="gtrA_1"/>
    <property type="match status" value="1"/>
</dbReference>
<evidence type="ECO:0000256" key="2">
    <source>
        <dbReference type="ARBA" id="ARBA00022692"/>
    </source>
</evidence>
<protein>
    <submittedName>
        <fullName evidence="7">Polysaccharide biosynthesis protein GtrA</fullName>
    </submittedName>
</protein>
<keyword evidence="2 5" id="KW-0812">Transmembrane</keyword>
<organism evidence="7 8">
    <name type="scientific">Blastomonas fulva</name>
    <dbReference type="NCBI Taxonomy" id="1550728"/>
    <lineage>
        <taxon>Bacteria</taxon>
        <taxon>Pseudomonadati</taxon>
        <taxon>Pseudomonadota</taxon>
        <taxon>Alphaproteobacteria</taxon>
        <taxon>Sphingomonadales</taxon>
        <taxon>Sphingomonadaceae</taxon>
        <taxon>Blastomonas</taxon>
    </lineage>
</organism>
<dbReference type="Pfam" id="PF04138">
    <property type="entry name" value="GtrA_DPMS_TM"/>
    <property type="match status" value="1"/>
</dbReference>
<gene>
    <name evidence="7" type="ORF">B5J99_03130</name>
</gene>
<dbReference type="GeneID" id="303484565"/>
<evidence type="ECO:0000256" key="5">
    <source>
        <dbReference type="SAM" id="Phobius"/>
    </source>
</evidence>
<name>A0ABN5B133_9SPHN</name>
<feature type="transmembrane region" description="Helical" evidence="5">
    <location>
        <begin position="106"/>
        <end position="125"/>
    </location>
</feature>
<keyword evidence="3 5" id="KW-1133">Transmembrane helix</keyword>
<dbReference type="EMBL" id="CP020083">
    <property type="protein sequence ID" value="ASR50586.1"/>
    <property type="molecule type" value="Genomic_DNA"/>
</dbReference>
<dbReference type="RefSeq" id="WP_069050799.1">
    <property type="nucleotide sequence ID" value="NZ_CP020083.1"/>
</dbReference>
<accession>A0ABN5B133</accession>